<proteinExistence type="predicted"/>
<dbReference type="CDD" id="cd04080">
    <property type="entry name" value="CBM6_cellulase-like"/>
    <property type="match status" value="1"/>
</dbReference>
<dbReference type="AlphaFoldDB" id="Q2SEV2"/>
<evidence type="ECO:0000256" key="2">
    <source>
        <dbReference type="SAM" id="SignalP"/>
    </source>
</evidence>
<dbReference type="GO" id="GO:0030246">
    <property type="term" value="F:carbohydrate binding"/>
    <property type="evidence" value="ECO:0007669"/>
    <property type="project" value="InterPro"/>
</dbReference>
<sequence>MHKKRFFTSSFAALCLFSAAVHGQSSSAHQEYLQFAQNDHGEVRLDDGRTLYYTVKSRSLENGVEVIRAQVDDPTLADFVDYSSFIITLDHTKQEMSGYLETGSGQFRLQRPLDKSENVFWRRIQPPKMEDRILKNLDTGFMGRLNQEAVGEKDASGRYVIDVFIGFSEQAAQDVGNINTEAQMYVETVNEALNNSQVEGVYLRLVGVGVSPHNPGVVTSVLQDGKEWFKDDIARYAPDLIGLVQRPTDAPGSAGGWGYVPGDIVVIGAPWPGAYRHEVGHNVGGMHCKSEGDTGYNYGFSVRQGRGTAQCGNDLSYYSSPLVMDDEGNVLGTTHSQDMARLWRERSAAMSANRIHTVPFPGEGGWPLTLQAEDYLQFSDTTAGNQGGAYRSDDVDIEATSDSGGGYNVGWISDGEWLAYSANIPAAGEYVISYRVASPSGGGRIQFEKQGGSPVYGGVDVPPTGGWGNWTTIQHTVNLPARPAKYCSGDEKRRLQP</sequence>
<dbReference type="KEGG" id="hch:HCH_04112"/>
<dbReference type="Pfam" id="PF03422">
    <property type="entry name" value="CBM_6"/>
    <property type="match status" value="1"/>
</dbReference>
<dbReference type="RefSeq" id="WP_011397889.1">
    <property type="nucleotide sequence ID" value="NC_007645.1"/>
</dbReference>
<organism evidence="4 5">
    <name type="scientific">Hahella chejuensis (strain KCTC 2396)</name>
    <dbReference type="NCBI Taxonomy" id="349521"/>
    <lineage>
        <taxon>Bacteria</taxon>
        <taxon>Pseudomonadati</taxon>
        <taxon>Pseudomonadota</taxon>
        <taxon>Gammaproteobacteria</taxon>
        <taxon>Oceanospirillales</taxon>
        <taxon>Hahellaceae</taxon>
        <taxon>Hahella</taxon>
    </lineage>
</organism>
<feature type="signal peptide" evidence="2">
    <location>
        <begin position="1"/>
        <end position="23"/>
    </location>
</feature>
<dbReference type="PROSITE" id="PS51175">
    <property type="entry name" value="CBM6"/>
    <property type="match status" value="1"/>
</dbReference>
<feature type="domain" description="CBM6" evidence="3">
    <location>
        <begin position="368"/>
        <end position="497"/>
    </location>
</feature>
<dbReference type="STRING" id="349521.HCH_04112"/>
<accession>Q2SEV2</accession>
<dbReference type="eggNOG" id="COG2273">
    <property type="taxonomic scope" value="Bacteria"/>
</dbReference>
<dbReference type="CAZy" id="CBM6">
    <property type="family name" value="Carbohydrate-Binding Module Family 6"/>
</dbReference>
<reference evidence="4 5" key="1">
    <citation type="journal article" date="2005" name="Nucleic Acids Res.">
        <title>Genomic blueprint of Hahella chejuensis, a marine microbe producing an algicidal agent.</title>
        <authorList>
            <person name="Jeong H."/>
            <person name="Yim J.H."/>
            <person name="Lee C."/>
            <person name="Choi S.-H."/>
            <person name="Park Y.K."/>
            <person name="Yoon S.H."/>
            <person name="Hur C.-G."/>
            <person name="Kang H.-Y."/>
            <person name="Kim D."/>
            <person name="Lee H.H."/>
            <person name="Park K.H."/>
            <person name="Park S.-H."/>
            <person name="Park H.-S."/>
            <person name="Lee H.K."/>
            <person name="Oh T.K."/>
            <person name="Kim J.F."/>
        </authorList>
    </citation>
    <scope>NUCLEOTIDE SEQUENCE [LARGE SCALE GENOMIC DNA]</scope>
    <source>
        <strain evidence="4 5">KCTC 2396</strain>
    </source>
</reference>
<keyword evidence="1 2" id="KW-0732">Signal</keyword>
<feature type="chain" id="PRO_5004215651" evidence="2">
    <location>
        <begin position="24"/>
        <end position="497"/>
    </location>
</feature>
<dbReference type="Proteomes" id="UP000000238">
    <property type="component" value="Chromosome"/>
</dbReference>
<dbReference type="HOGENOM" id="CLU_548313_0_0_6"/>
<dbReference type="SUPFAM" id="SSF49785">
    <property type="entry name" value="Galactose-binding domain-like"/>
    <property type="match status" value="1"/>
</dbReference>
<dbReference type="SUPFAM" id="SSF55486">
    <property type="entry name" value="Metalloproteases ('zincins'), catalytic domain"/>
    <property type="match status" value="1"/>
</dbReference>
<keyword evidence="5" id="KW-1185">Reference proteome</keyword>
<evidence type="ECO:0000313" key="4">
    <source>
        <dbReference type="EMBL" id="ABC30822.1"/>
    </source>
</evidence>
<gene>
    <name evidence="4" type="ordered locus">HCH_04112</name>
</gene>
<dbReference type="EMBL" id="CP000155">
    <property type="protein sequence ID" value="ABC30822.1"/>
    <property type="molecule type" value="Genomic_DNA"/>
</dbReference>
<protein>
    <submittedName>
        <fullName evidence="4">Probable carbohydrate binding domain</fullName>
    </submittedName>
</protein>
<dbReference type="InterPro" id="IPR006584">
    <property type="entry name" value="Cellulose-bd_IV"/>
</dbReference>
<dbReference type="Gene3D" id="2.60.120.260">
    <property type="entry name" value="Galactose-binding domain-like"/>
    <property type="match status" value="1"/>
</dbReference>
<evidence type="ECO:0000256" key="1">
    <source>
        <dbReference type="ARBA" id="ARBA00022729"/>
    </source>
</evidence>
<evidence type="ECO:0000313" key="5">
    <source>
        <dbReference type="Proteomes" id="UP000000238"/>
    </source>
</evidence>
<dbReference type="InterPro" id="IPR005084">
    <property type="entry name" value="CBM6"/>
</dbReference>
<dbReference type="InterPro" id="IPR008979">
    <property type="entry name" value="Galactose-bd-like_sf"/>
</dbReference>
<evidence type="ECO:0000259" key="3">
    <source>
        <dbReference type="PROSITE" id="PS51175"/>
    </source>
</evidence>
<name>Q2SEV2_HAHCH</name>
<dbReference type="SMART" id="SM00606">
    <property type="entry name" value="CBD_IV"/>
    <property type="match status" value="1"/>
</dbReference>
<dbReference type="OrthoDB" id="9775889at2"/>